<evidence type="ECO:0008006" key="4">
    <source>
        <dbReference type="Google" id="ProtNLM"/>
    </source>
</evidence>
<evidence type="ECO:0000256" key="1">
    <source>
        <dbReference type="SAM" id="SignalP"/>
    </source>
</evidence>
<reference evidence="2 3" key="1">
    <citation type="journal article" date="2020" name="ISME J.">
        <title>Comparative genomics reveals insights into cyanobacterial evolution and habitat adaptation.</title>
        <authorList>
            <person name="Chen M.Y."/>
            <person name="Teng W.K."/>
            <person name="Zhao L."/>
            <person name="Hu C.X."/>
            <person name="Zhou Y.K."/>
            <person name="Han B.P."/>
            <person name="Song L.R."/>
            <person name="Shu W.S."/>
        </authorList>
    </citation>
    <scope>NUCLEOTIDE SEQUENCE [LARGE SCALE GENOMIC DNA]</scope>
    <source>
        <strain evidence="2 3">FACHB-252</strain>
    </source>
</reference>
<keyword evidence="3" id="KW-1185">Reference proteome</keyword>
<dbReference type="EMBL" id="JACJTC010000003">
    <property type="protein sequence ID" value="MBD2610705.1"/>
    <property type="molecule type" value="Genomic_DNA"/>
</dbReference>
<feature type="signal peptide" evidence="1">
    <location>
        <begin position="1"/>
        <end position="18"/>
    </location>
</feature>
<accession>A0ABR8H6B5</accession>
<dbReference type="Proteomes" id="UP000606396">
    <property type="component" value="Unassembled WGS sequence"/>
</dbReference>
<proteinExistence type="predicted"/>
<comment type="caution">
    <text evidence="2">The sequence shown here is derived from an EMBL/GenBank/DDBJ whole genome shotgun (WGS) entry which is preliminary data.</text>
</comment>
<evidence type="ECO:0000313" key="3">
    <source>
        <dbReference type="Proteomes" id="UP000606396"/>
    </source>
</evidence>
<gene>
    <name evidence="2" type="ORF">H6G94_05355</name>
</gene>
<keyword evidence="1" id="KW-0732">Signal</keyword>
<organism evidence="2 3">
    <name type="scientific">Nostoc punctiforme FACHB-252</name>
    <dbReference type="NCBI Taxonomy" id="1357509"/>
    <lineage>
        <taxon>Bacteria</taxon>
        <taxon>Bacillati</taxon>
        <taxon>Cyanobacteriota</taxon>
        <taxon>Cyanophyceae</taxon>
        <taxon>Nostocales</taxon>
        <taxon>Nostocaceae</taxon>
        <taxon>Nostoc</taxon>
    </lineage>
</organism>
<feature type="chain" id="PRO_5046074841" description="Secreted protein" evidence="1">
    <location>
        <begin position="19"/>
        <end position="90"/>
    </location>
</feature>
<evidence type="ECO:0000313" key="2">
    <source>
        <dbReference type="EMBL" id="MBD2610705.1"/>
    </source>
</evidence>
<protein>
    <recommendedName>
        <fullName evidence="4">Secreted protein</fullName>
    </recommendedName>
</protein>
<sequence>MCLRICALKAAMATACFAKAIYWLENPSPNLRQAMNIKYCVKKYIIIHCLANSPSPHLNRKQKQFSYGVPFSNATGSAFGDQMTAVAPQD</sequence>
<name>A0ABR8H6B5_NOSPU</name>